<reference evidence="2 3" key="1">
    <citation type="submission" date="2016-10" db="EMBL/GenBank/DDBJ databases">
        <authorList>
            <person name="de Groot N.N."/>
        </authorList>
    </citation>
    <scope>NUCLEOTIDE SEQUENCE [LARGE SCALE GENOMIC DNA]</scope>
    <source>
        <strain evidence="2 3">DSM 44945</strain>
    </source>
</reference>
<dbReference type="EMBL" id="FOOK01000033">
    <property type="protein sequence ID" value="SFG43163.1"/>
    <property type="molecule type" value="Genomic_DNA"/>
</dbReference>
<sequence length="98" mass="10809">MANKGPSVKELTQMINSVLGQSVLTEQQMNQILQGAKKAHQQGGMGAVLDYLMRVTQVDVSKQELKQFADSIRSNPKVGMDILQGKRSPGSVGRKRRR</sequence>
<proteinExistence type="predicted"/>
<evidence type="ECO:0000313" key="2">
    <source>
        <dbReference type="EMBL" id="SFG43163.1"/>
    </source>
</evidence>
<evidence type="ECO:0000313" key="3">
    <source>
        <dbReference type="Proteomes" id="UP000198661"/>
    </source>
</evidence>
<dbReference type="Proteomes" id="UP000198661">
    <property type="component" value="Unassembled WGS sequence"/>
</dbReference>
<keyword evidence="3" id="KW-1185">Reference proteome</keyword>
<dbReference type="AlphaFoldDB" id="A0A1I2RSV9"/>
<protein>
    <submittedName>
        <fullName evidence="2">Uncharacterized protein</fullName>
    </submittedName>
</protein>
<dbReference type="RefSeq" id="WP_092040687.1">
    <property type="nucleotide sequence ID" value="NZ_FOOK01000033.1"/>
</dbReference>
<gene>
    <name evidence="2" type="ORF">SAMN04488025_13330</name>
</gene>
<dbReference type="OrthoDB" id="2989065at2"/>
<accession>A0A1I2RSV9</accession>
<evidence type="ECO:0000256" key="1">
    <source>
        <dbReference type="SAM" id="MobiDB-lite"/>
    </source>
</evidence>
<name>A0A1I2RSV9_9BACL</name>
<organism evidence="2 3">
    <name type="scientific">Planifilum fulgidum</name>
    <dbReference type="NCBI Taxonomy" id="201973"/>
    <lineage>
        <taxon>Bacteria</taxon>
        <taxon>Bacillati</taxon>
        <taxon>Bacillota</taxon>
        <taxon>Bacilli</taxon>
        <taxon>Bacillales</taxon>
        <taxon>Thermoactinomycetaceae</taxon>
        <taxon>Planifilum</taxon>
    </lineage>
</organism>
<feature type="region of interest" description="Disordered" evidence="1">
    <location>
        <begin position="79"/>
        <end position="98"/>
    </location>
</feature>
<dbReference type="STRING" id="201973.SAMN04488025_13330"/>